<dbReference type="SUPFAM" id="SSF55729">
    <property type="entry name" value="Acyl-CoA N-acyltransferases (Nat)"/>
    <property type="match status" value="1"/>
</dbReference>
<comment type="catalytic activity">
    <reaction evidence="8 9">
        <text>L-2,4-diaminobutanoate + acetyl-CoA = (2S)-4-acetamido-2-aminobutanoate + CoA + H(+)</text>
        <dbReference type="Rhea" id="RHEA:16901"/>
        <dbReference type="ChEBI" id="CHEBI:15378"/>
        <dbReference type="ChEBI" id="CHEBI:57287"/>
        <dbReference type="ChEBI" id="CHEBI:57288"/>
        <dbReference type="ChEBI" id="CHEBI:58761"/>
        <dbReference type="ChEBI" id="CHEBI:58929"/>
        <dbReference type="EC" id="2.3.1.178"/>
    </reaction>
</comment>
<dbReference type="InterPro" id="IPR012772">
    <property type="entry name" value="Ectoine_EctA"/>
</dbReference>
<dbReference type="NCBIfam" id="TIGR02406">
    <property type="entry name" value="ectoine_EctA"/>
    <property type="match status" value="1"/>
</dbReference>
<dbReference type="Proteomes" id="UP000596248">
    <property type="component" value="Chromosome"/>
</dbReference>
<evidence type="ECO:0000313" key="12">
    <source>
        <dbReference type="Proteomes" id="UP000596248"/>
    </source>
</evidence>
<evidence type="ECO:0000259" key="10">
    <source>
        <dbReference type="PROSITE" id="PS51186"/>
    </source>
</evidence>
<keyword evidence="12" id="KW-1185">Reference proteome</keyword>
<dbReference type="EMBL" id="CP069127">
    <property type="protein sequence ID" value="QRG70764.1"/>
    <property type="molecule type" value="Genomic_DNA"/>
</dbReference>
<evidence type="ECO:0000256" key="3">
    <source>
        <dbReference type="ARBA" id="ARBA00010712"/>
    </source>
</evidence>
<evidence type="ECO:0000256" key="2">
    <source>
        <dbReference type="ARBA" id="ARBA00004978"/>
    </source>
</evidence>
<keyword evidence="7 9" id="KW-0012">Acyltransferase</keyword>
<feature type="domain" description="N-acetyltransferase" evidence="10">
    <location>
        <begin position="1"/>
        <end position="147"/>
    </location>
</feature>
<dbReference type="InterPro" id="IPR016181">
    <property type="entry name" value="Acyl_CoA_acyltransferase"/>
</dbReference>
<evidence type="ECO:0000256" key="4">
    <source>
        <dbReference type="ARBA" id="ARBA00012355"/>
    </source>
</evidence>
<dbReference type="Pfam" id="PF00583">
    <property type="entry name" value="Acetyltransf_1"/>
    <property type="match status" value="1"/>
</dbReference>
<dbReference type="PROSITE" id="PS51186">
    <property type="entry name" value="GNAT"/>
    <property type="match status" value="1"/>
</dbReference>
<evidence type="ECO:0000256" key="5">
    <source>
        <dbReference type="ARBA" id="ARBA00017935"/>
    </source>
</evidence>
<evidence type="ECO:0000256" key="6">
    <source>
        <dbReference type="ARBA" id="ARBA00022679"/>
    </source>
</evidence>
<reference evidence="11 12" key="1">
    <citation type="submission" date="2021-01" db="EMBL/GenBank/DDBJ databases">
        <title>Identification of strong promoters based on the transcriptome of Brevibacillus choshinensis.</title>
        <authorList>
            <person name="Yao D."/>
            <person name="Zhang K."/>
            <person name="Wu J."/>
        </authorList>
    </citation>
    <scope>NUCLEOTIDE SEQUENCE [LARGE SCALE GENOMIC DNA]</scope>
    <source>
        <strain evidence="11 12">HPD31-SP3</strain>
    </source>
</reference>
<evidence type="ECO:0000256" key="7">
    <source>
        <dbReference type="ARBA" id="ARBA00023315"/>
    </source>
</evidence>
<dbReference type="InterPro" id="IPR000182">
    <property type="entry name" value="GNAT_dom"/>
</dbReference>
<name>A0ABX7FY98_BRECH</name>
<sequence>MWELARDSGVLEPNSSYAYLMFAKFFAETCVLAVENGKPVGFVTGFIPPKAPQTLFVWQIGVSATHRGQGIAKEMLRRLLQRQGQHKVCFLEATVSMSNGASQALFTSMAKEWGTSCTVAECFSADVFPEEAHEAEWTYRVGPIPIQSKGGYA</sequence>
<comment type="similarity">
    <text evidence="3 9">Belongs to the acetyltransferase family. EctA subfamily.</text>
</comment>
<dbReference type="CDD" id="cd04301">
    <property type="entry name" value="NAT_SF"/>
    <property type="match status" value="1"/>
</dbReference>
<organism evidence="11 12">
    <name type="scientific">Brevibacillus choshinensis</name>
    <dbReference type="NCBI Taxonomy" id="54911"/>
    <lineage>
        <taxon>Bacteria</taxon>
        <taxon>Bacillati</taxon>
        <taxon>Bacillota</taxon>
        <taxon>Bacilli</taxon>
        <taxon>Bacillales</taxon>
        <taxon>Paenibacillaceae</taxon>
        <taxon>Brevibacillus</taxon>
    </lineage>
</organism>
<dbReference type="EC" id="2.3.1.178" evidence="4 9"/>
<protein>
    <recommendedName>
        <fullName evidence="5 9">L-2,4-diaminobutyric acid acetyltransferase</fullName>
        <shortName evidence="9">DABA acetyltransferase</shortName>
        <ecNumber evidence="4 9">2.3.1.178</ecNumber>
    </recommendedName>
</protein>
<evidence type="ECO:0000256" key="9">
    <source>
        <dbReference type="RuleBase" id="RU365045"/>
    </source>
</evidence>
<keyword evidence="6 9" id="KW-0808">Transferase</keyword>
<evidence type="ECO:0000313" key="11">
    <source>
        <dbReference type="EMBL" id="QRG70764.1"/>
    </source>
</evidence>
<dbReference type="Gene3D" id="3.40.630.30">
    <property type="match status" value="1"/>
</dbReference>
<evidence type="ECO:0000256" key="1">
    <source>
        <dbReference type="ARBA" id="ARBA00003741"/>
    </source>
</evidence>
<comment type="function">
    <text evidence="1 9">Catalyzes the acetylation of L-2,4-diaminobutyrate (DABA) to gamma-N-acetyl-alpha,gamma-diaminobutyric acid (ADABA) with acetyl coenzyme A.</text>
</comment>
<dbReference type="GO" id="GO:0033816">
    <property type="term" value="F:diaminobutyrate acetyltransferase activity"/>
    <property type="evidence" value="ECO:0007669"/>
    <property type="project" value="UniProtKB-EC"/>
</dbReference>
<proteinExistence type="inferred from homology"/>
<evidence type="ECO:0000256" key="8">
    <source>
        <dbReference type="ARBA" id="ARBA00048924"/>
    </source>
</evidence>
<gene>
    <name evidence="9 11" type="primary">ectA</name>
    <name evidence="11" type="ORF">JNE38_24535</name>
</gene>
<comment type="pathway">
    <text evidence="2 9">Amine and polyamine biosynthesis; ectoine biosynthesis; L-ectoine from L-aspartate 4-semialdehyde: step 2/3.</text>
</comment>
<accession>A0ABX7FY98</accession>